<dbReference type="EMBL" id="GG666600">
    <property type="protein sequence ID" value="EEN50692.1"/>
    <property type="molecule type" value="Genomic_DNA"/>
</dbReference>
<evidence type="ECO:0000256" key="1">
    <source>
        <dbReference type="ARBA" id="ARBA00001923"/>
    </source>
</evidence>
<keyword evidence="11 25" id="KW-0325">Glycoprotein</keyword>
<gene>
    <name evidence="34" type="ORF">BRAFLDRAFT_246631</name>
</gene>
<evidence type="ECO:0000256" key="3">
    <source>
        <dbReference type="ARBA" id="ARBA00022645"/>
    </source>
</evidence>
<evidence type="ECO:0000256" key="18">
    <source>
        <dbReference type="ARBA" id="ARBA00048012"/>
    </source>
</evidence>
<comment type="catalytic activity">
    <reaction evidence="16">
        <text>goralatide + H2O = N-acetyl-L-seryl-L-aspartate + L-lysyl-L-proline</text>
        <dbReference type="Rhea" id="RHEA:71455"/>
        <dbReference type="ChEBI" id="CHEBI:15377"/>
        <dbReference type="ChEBI" id="CHEBI:190701"/>
        <dbReference type="ChEBI" id="CHEBI:190702"/>
        <dbReference type="ChEBI" id="CHEBI:190703"/>
    </reaction>
    <physiologicalReaction direction="left-to-right" evidence="16">
        <dbReference type="Rhea" id="RHEA:71456"/>
    </physiologicalReaction>
</comment>
<feature type="binding site" evidence="31">
    <location>
        <position position="335"/>
    </location>
    <ligand>
        <name>Zn(2+)</name>
        <dbReference type="ChEBI" id="CHEBI:29105"/>
        <label>2</label>
        <note>catalytic</note>
    </ligand>
</feature>
<keyword evidence="3 33" id="KW-0121">Carboxypeptidase</keyword>
<evidence type="ECO:0000256" key="19">
    <source>
        <dbReference type="ARBA" id="ARBA00048231"/>
    </source>
</evidence>
<evidence type="ECO:0000256" key="5">
    <source>
        <dbReference type="ARBA" id="ARBA00022723"/>
    </source>
</evidence>
<dbReference type="CDD" id="cd06461">
    <property type="entry name" value="M2_ACE"/>
    <property type="match status" value="2"/>
</dbReference>
<dbReference type="AlphaFoldDB" id="C3Z9J6"/>
<comment type="similarity">
    <text evidence="2 32 33">Belongs to the peptidase M2 family.</text>
</comment>
<dbReference type="PRINTS" id="PR00791">
    <property type="entry name" value="PEPDIPTASEA"/>
</dbReference>
<dbReference type="GO" id="GO:0006508">
    <property type="term" value="P:proteolysis"/>
    <property type="evidence" value="ECO:0007669"/>
    <property type="project" value="UniProtKB-KW"/>
</dbReference>
<evidence type="ECO:0000256" key="13">
    <source>
        <dbReference type="ARBA" id="ARBA00039858"/>
    </source>
</evidence>
<dbReference type="PANTHER" id="PTHR10514:SF27">
    <property type="entry name" value="ANGIOTENSIN-CONVERTING ENZYME"/>
    <property type="match status" value="1"/>
</dbReference>
<feature type="binding site" evidence="28">
    <location>
        <position position="307"/>
    </location>
    <ligand>
        <name>Zn(2+)</name>
        <dbReference type="ChEBI" id="CHEBI:29105"/>
        <label>1</label>
        <note>catalytic</note>
    </ligand>
</feature>
<dbReference type="Gene3D" id="1.10.1370.30">
    <property type="match status" value="1"/>
</dbReference>
<dbReference type="SUPFAM" id="SSF55486">
    <property type="entry name" value="Metalloproteases ('zincins'), catalytic domain"/>
    <property type="match status" value="2"/>
</dbReference>
<dbReference type="PROSITE" id="PS52011">
    <property type="entry name" value="PEPTIDASE_M2"/>
    <property type="match status" value="2"/>
</dbReference>
<evidence type="ECO:0000256" key="8">
    <source>
        <dbReference type="ARBA" id="ARBA00022833"/>
    </source>
</evidence>
<evidence type="ECO:0000313" key="34">
    <source>
        <dbReference type="EMBL" id="EEN50692.1"/>
    </source>
</evidence>
<dbReference type="GO" id="GO:0016020">
    <property type="term" value="C:membrane"/>
    <property type="evidence" value="ECO:0007669"/>
    <property type="project" value="InterPro"/>
</dbReference>
<evidence type="ECO:0000256" key="31">
    <source>
        <dbReference type="PIRSR" id="PIRSR601548-8"/>
    </source>
</evidence>
<comment type="catalytic activity">
    <reaction evidence="19">
        <text>Leu-enkephalin + H2O = L-tyrosylglycylglycine + L-phenylalanyl-L-leucine</text>
        <dbReference type="Rhea" id="RHEA:71487"/>
        <dbReference type="ChEBI" id="CHEBI:15377"/>
        <dbReference type="ChEBI" id="CHEBI:190689"/>
        <dbReference type="ChEBI" id="CHEBI:190708"/>
        <dbReference type="ChEBI" id="CHEBI:190710"/>
    </reaction>
    <physiologicalReaction direction="left-to-right" evidence="19">
        <dbReference type="Rhea" id="RHEA:71488"/>
    </physiologicalReaction>
</comment>
<evidence type="ECO:0000256" key="23">
    <source>
        <dbReference type="ARBA" id="ARBA00049470"/>
    </source>
</evidence>
<feature type="binding site" evidence="27">
    <location>
        <position position="149"/>
    </location>
    <ligand>
        <name>chloride</name>
        <dbReference type="ChEBI" id="CHEBI:17996"/>
        <label>1</label>
    </ligand>
</feature>
<dbReference type="MEROPS" id="M02.001"/>
<feature type="binding site" evidence="31">
    <location>
        <position position="311"/>
    </location>
    <ligand>
        <name>Zn(2+)</name>
        <dbReference type="ChEBI" id="CHEBI:29105"/>
        <label>2</label>
        <note>catalytic</note>
    </ligand>
</feature>
<evidence type="ECO:0000256" key="27">
    <source>
        <dbReference type="PIRSR" id="PIRSR601548-2"/>
    </source>
</evidence>
<evidence type="ECO:0000256" key="17">
    <source>
        <dbReference type="ARBA" id="ARBA00047862"/>
    </source>
</evidence>
<keyword evidence="9 33" id="KW-0482">Metalloprotease</keyword>
<feature type="binding site" evidence="28">
    <location>
        <position position="311"/>
    </location>
    <ligand>
        <name>Zn(2+)</name>
        <dbReference type="ChEBI" id="CHEBI:29105"/>
        <label>1</label>
        <note>catalytic</note>
    </ligand>
</feature>
<evidence type="ECO:0000256" key="6">
    <source>
        <dbReference type="ARBA" id="ARBA00022729"/>
    </source>
</evidence>
<keyword evidence="6" id="KW-0732">Signal</keyword>
<feature type="disulfide bond" evidence="29">
    <location>
        <begin position="463"/>
        <end position="475"/>
    </location>
</feature>
<feature type="active site" description="Proton acceptor 2" evidence="26">
    <location>
        <position position="905"/>
    </location>
</feature>
<keyword evidence="7 33" id="KW-0378">Hydrolase</keyword>
<evidence type="ECO:0000256" key="10">
    <source>
        <dbReference type="ARBA" id="ARBA00023157"/>
    </source>
</evidence>
<evidence type="ECO:0000256" key="21">
    <source>
        <dbReference type="ARBA" id="ARBA00049273"/>
    </source>
</evidence>
<comment type="catalytic activity">
    <reaction evidence="12">
        <text>Release of a C-terminal dipeptide, oligopeptide-|-Xaa-Yaa, when Xaa is not Pro, and Yaa is neither Asp nor Glu. Thus, conversion of angiotensin I to angiotensin II, with increase in vasoconstrictor activity, but no action on angiotensin II.</text>
        <dbReference type="EC" id="3.4.15.1"/>
    </reaction>
</comment>
<dbReference type="GO" id="GO:0004180">
    <property type="term" value="F:carboxypeptidase activity"/>
    <property type="evidence" value="ECO:0007669"/>
    <property type="project" value="UniProtKB-KW"/>
</dbReference>
<feature type="non-terminal residue" evidence="34">
    <location>
        <position position="1"/>
    </location>
</feature>
<dbReference type="eggNOG" id="KOG3690">
    <property type="taxonomic scope" value="Eukaryota"/>
</dbReference>
<feature type="disulfide bond" evidence="29 32">
    <location>
        <begin position="276"/>
        <end position="294"/>
    </location>
</feature>
<evidence type="ECO:0000256" key="30">
    <source>
        <dbReference type="PIRSR" id="PIRSR601548-6"/>
    </source>
</evidence>
<feature type="active site" description="Proton donor 2" evidence="30">
    <location>
        <position position="438"/>
    </location>
</feature>
<keyword evidence="4 33" id="KW-0645">Protease</keyword>
<dbReference type="GO" id="GO:0008237">
    <property type="term" value="F:metallopeptidase activity"/>
    <property type="evidence" value="ECO:0007669"/>
    <property type="project" value="UniProtKB-KW"/>
</dbReference>
<comment type="cofactor">
    <cofactor evidence="33">
        <name>Zn(2+)</name>
        <dbReference type="ChEBI" id="CHEBI:29105"/>
    </cofactor>
    <text evidence="33">Binds 2 Zn(2+) ions per subunit.</text>
</comment>
<comment type="catalytic activity">
    <reaction evidence="20">
        <text>substance P + H2O = substance P(1-8) + Gly-L-Leu-L-Met-NH2</text>
        <dbReference type="Rhea" id="RHEA:71463"/>
        <dbReference type="ChEBI" id="CHEBI:15377"/>
        <dbReference type="ChEBI" id="CHEBI:190692"/>
        <dbReference type="ChEBI" id="CHEBI:190694"/>
        <dbReference type="ChEBI" id="CHEBI:190699"/>
    </reaction>
    <physiologicalReaction direction="left-to-right" evidence="20">
        <dbReference type="Rhea" id="RHEA:71464"/>
    </physiologicalReaction>
</comment>
<dbReference type="InParanoid" id="C3Z9J6"/>
<evidence type="ECO:0000256" key="20">
    <source>
        <dbReference type="ARBA" id="ARBA00049116"/>
    </source>
</evidence>
<accession>C3Z9J6</accession>
<dbReference type="InterPro" id="IPR001548">
    <property type="entry name" value="Peptidase_M2"/>
</dbReference>
<feature type="active site" description="Proton acceptor 2" evidence="30">
    <location>
        <position position="308"/>
    </location>
</feature>
<comment type="catalytic activity">
    <reaction evidence="17">
        <text>angiotensin I + H2O = L-histidyl-L-leucine + angiotensin II</text>
        <dbReference type="Rhea" id="RHEA:63560"/>
        <dbReference type="ChEBI" id="CHEBI:15377"/>
        <dbReference type="ChEBI" id="CHEBI:58506"/>
        <dbReference type="ChEBI" id="CHEBI:147350"/>
        <dbReference type="ChEBI" id="CHEBI:147392"/>
        <dbReference type="EC" id="3.4.15.1"/>
    </reaction>
    <physiologicalReaction direction="left-to-right" evidence="17">
        <dbReference type="Rhea" id="RHEA:63561"/>
    </physiologicalReaction>
</comment>
<organism>
    <name type="scientific">Branchiostoma floridae</name>
    <name type="common">Florida lancelet</name>
    <name type="synonym">Amphioxus</name>
    <dbReference type="NCBI Taxonomy" id="7739"/>
    <lineage>
        <taxon>Eukaryota</taxon>
        <taxon>Metazoa</taxon>
        <taxon>Chordata</taxon>
        <taxon>Cephalochordata</taxon>
        <taxon>Leptocardii</taxon>
        <taxon>Amphioxiformes</taxon>
        <taxon>Branchiostomatidae</taxon>
        <taxon>Branchiostoma</taxon>
    </lineage>
</organism>
<evidence type="ECO:0000256" key="9">
    <source>
        <dbReference type="ARBA" id="ARBA00023049"/>
    </source>
</evidence>
<feature type="disulfide bond" evidence="29 32">
    <location>
        <begin position="73"/>
        <end position="81"/>
    </location>
</feature>
<dbReference type="GO" id="GO:0046872">
    <property type="term" value="F:metal ion binding"/>
    <property type="evidence" value="ECO:0007669"/>
    <property type="project" value="UniProtKB-KW"/>
</dbReference>
<evidence type="ECO:0000256" key="4">
    <source>
        <dbReference type="ARBA" id="ARBA00022670"/>
    </source>
</evidence>
<dbReference type="PANTHER" id="PTHR10514">
    <property type="entry name" value="ANGIOTENSIN-CONVERTING ENZYME"/>
    <property type="match status" value="1"/>
</dbReference>
<keyword evidence="8 28" id="KW-0862">Zinc</keyword>
<evidence type="ECO:0000256" key="12">
    <source>
        <dbReference type="ARBA" id="ARBA00036868"/>
    </source>
</evidence>
<feature type="disulfide bond" evidence="32">
    <location>
        <begin position="873"/>
        <end position="891"/>
    </location>
</feature>
<comment type="catalytic activity">
    <reaction evidence="23">
        <text>substance P + H2O = substance P(1-9) + L-Leu-L-Met-NH2</text>
        <dbReference type="Rhea" id="RHEA:71459"/>
        <dbReference type="ChEBI" id="CHEBI:15377"/>
        <dbReference type="ChEBI" id="CHEBI:190692"/>
        <dbReference type="ChEBI" id="CHEBI:190693"/>
        <dbReference type="ChEBI" id="CHEBI:190700"/>
    </reaction>
    <physiologicalReaction direction="left-to-right" evidence="23">
        <dbReference type="Rhea" id="RHEA:71460"/>
    </physiologicalReaction>
</comment>
<feature type="binding site" evidence="31">
    <location>
        <position position="307"/>
    </location>
    <ligand>
        <name>Zn(2+)</name>
        <dbReference type="ChEBI" id="CHEBI:29105"/>
        <label>2</label>
        <note>catalytic</note>
    </ligand>
</feature>
<feature type="binding site" evidence="28">
    <location>
        <position position="335"/>
    </location>
    <ligand>
        <name>Zn(2+)</name>
        <dbReference type="ChEBI" id="CHEBI:29105"/>
        <label>1</label>
        <note>catalytic</note>
    </ligand>
</feature>
<comment type="catalytic activity">
    <reaction evidence="14">
        <text>Met-enkephalin-Arg-Phe + H2O = L-arginyl-L-phenylalanine + Met-enkephalin</text>
        <dbReference type="Rhea" id="RHEA:70675"/>
        <dbReference type="ChEBI" id="CHEBI:15377"/>
        <dbReference type="ChEBI" id="CHEBI:189868"/>
        <dbReference type="ChEBI" id="CHEBI:189869"/>
        <dbReference type="ChEBI" id="CHEBI:189870"/>
    </reaction>
    <physiologicalReaction direction="left-to-right" evidence="14">
        <dbReference type="Rhea" id="RHEA:70676"/>
    </physiologicalReaction>
</comment>
<evidence type="ECO:0000256" key="33">
    <source>
        <dbReference type="RuleBase" id="RU361144"/>
    </source>
</evidence>
<evidence type="ECO:0000256" key="25">
    <source>
        <dbReference type="PIRSR" id="PIRSR601548-10"/>
    </source>
</evidence>
<evidence type="ECO:0000256" key="22">
    <source>
        <dbReference type="ARBA" id="ARBA00049305"/>
    </source>
</evidence>
<evidence type="ECO:0000256" key="32">
    <source>
        <dbReference type="PROSITE-ProRule" id="PRU01355"/>
    </source>
</evidence>
<feature type="active site" description="Proton donor 1" evidence="24">
    <location>
        <position position="438"/>
    </location>
</feature>
<keyword evidence="10 29" id="KW-1015">Disulfide bond</keyword>
<feature type="active site" description="Proton acceptor 1" evidence="24">
    <location>
        <position position="308"/>
    </location>
</feature>
<feature type="glycosylation site" description="N-linked (GlcNAc...) (complex) asparagine" evidence="25">
    <location>
        <position position="29"/>
    </location>
</feature>
<feature type="disulfide bond" evidence="32">
    <location>
        <begin position="673"/>
        <end position="681"/>
    </location>
</feature>
<evidence type="ECO:0000256" key="24">
    <source>
        <dbReference type="PIRSR" id="PIRSR601548-1"/>
    </source>
</evidence>
<dbReference type="Pfam" id="PF01401">
    <property type="entry name" value="Peptidase_M2"/>
    <property type="match status" value="2"/>
</dbReference>
<evidence type="ECO:0000256" key="11">
    <source>
        <dbReference type="ARBA" id="ARBA00023180"/>
    </source>
</evidence>
<comment type="cofactor">
    <cofactor evidence="1">
        <name>chloride</name>
        <dbReference type="ChEBI" id="CHEBI:17996"/>
    </cofactor>
</comment>
<feature type="active site" description="Proton donor 2" evidence="26">
    <location>
        <position position="1029"/>
    </location>
</feature>
<name>C3Z9J6_BRAFL</name>
<evidence type="ECO:0000256" key="2">
    <source>
        <dbReference type="ARBA" id="ARBA00008139"/>
    </source>
</evidence>
<comment type="catalytic activity">
    <reaction evidence="22">
        <text>bradykinin + H2O = L-Phe-L-Arg + bradykinin(1-7)</text>
        <dbReference type="Rhea" id="RHEA:71451"/>
        <dbReference type="ChEBI" id="CHEBI:15377"/>
        <dbReference type="ChEBI" id="CHEBI:132988"/>
        <dbReference type="ChEBI" id="CHEBI:133147"/>
        <dbReference type="ChEBI" id="CHEBI:147352"/>
    </reaction>
    <physiologicalReaction direction="left-to-right" evidence="22">
        <dbReference type="Rhea" id="RHEA:71452"/>
    </physiologicalReaction>
</comment>
<comment type="catalytic activity">
    <reaction evidence="18">
        <text>Met-enkephalin + H2O = L-phenylalanyl-L-methionine + L-tyrosylglycylglycine</text>
        <dbReference type="Rhea" id="RHEA:71483"/>
        <dbReference type="ChEBI" id="CHEBI:15377"/>
        <dbReference type="ChEBI" id="CHEBI:189868"/>
        <dbReference type="ChEBI" id="CHEBI:190708"/>
        <dbReference type="ChEBI" id="CHEBI:190709"/>
    </reaction>
    <physiologicalReaction direction="left-to-right" evidence="18">
        <dbReference type="Rhea" id="RHEA:71484"/>
    </physiologicalReaction>
</comment>
<comment type="catalytic activity">
    <reaction evidence="21">
        <text>neurotensin + H2O = neurotensin(1-11) + L-isoleucyl-L-leucine</text>
        <dbReference type="Rhea" id="RHEA:71475"/>
        <dbReference type="ChEBI" id="CHEBI:15377"/>
        <dbReference type="ChEBI" id="CHEBI:147362"/>
        <dbReference type="ChEBI" id="CHEBI:190704"/>
        <dbReference type="ChEBI" id="CHEBI:190706"/>
    </reaction>
    <physiologicalReaction direction="left-to-right" evidence="21">
        <dbReference type="Rhea" id="RHEA:71476"/>
    </physiologicalReaction>
</comment>
<sequence>QVEASLAEAAFDKEVAQNASRFDWQNFNNATLKRLFDKISGLGTAAQTDQAKLEELNNLLSEMDNIYSTGEACEYDDPSNCLALNPDLYDCLASSRDYDRLRFCWEGWRDAVGRQLKDKYPRFVELSNDAVSQDAQNWEDTGAYWRSWYETDDFQEQLENLYNQLQPLYNNLHAYVRKKLREQYGEDKISATGPIPAHLLGNMWSQSWINIYDLVEPYPGKTSLDVTPKMLADGWTVDRMFRTSDNFFTDMGQVGMPQNFWENSMFVKPPDKDVVCHASAWDFYNAHDVRVKMCTNINMDDLVTIHHEMGHIEYYLQYKHQPVPFRRGGNPGFHEAVGDLLALSVSTPTHLQGIGLLDTVDDDDQSDINFLMSMALDKVSFLPFGYLMDQWRWGVFNGSITPATYNQEWWKLRTHYQGIVPPIPRNNAKDFDPGCKFHIPGNTPYIRYFVSFIVQFQFHKALCDTSGHTGPLHKCDISAGPNKAAAGEKLAQMLQMGSSQMWPDAMEVITGQRTMSAQPILDYFQPLITWLEQQNQGERLGWDESWTPTSQNVAPQGITDEQQAWDFIWDYNAKAEKVYYDSVVAAWNYNTDLTQENSQKQIEASLAEARFHKEVAQNASRFDWQNFNNATLKRLFDKISGLGTAAQQDQAKLEELNNILSEMDNIYSTGKACEYDDPSNCLSLNPDLYSCMASSRDYDRLRFCWEGWRDAVGRKLKDKYPRFVELTNDAVTQNWADTGAYWRSWYDIPDFQEQLENLYNQLQPLYNNLHAYVRKKLREQYGQDKISASGPIPAHVLGNMWSQSWINIYDLVEPYPGKTNIDVTPKMKADGWTVDRMFRTSDDFFKDMGQIEMPQNFWDNSMFVKPADRDVVCHASAWDFYNAHDVRIKMCTNINMMDLITIHHEMGHIEYFLQYKHHPVPFRGGANPGFHEAVGDLLALSVSTPKHLQSIGLLDTVEDDNGKLYGRGSYFLMLLSYATEESAWRLGTPTGPINTHNLNCNNMQTRYQGIVPPIPRNHAKDFDPGCKFHIPANAPYIRYFVSFILQFQFHKALCNISGHTGPLHKCDISAGPNKAAAGEKLAQMLQMGSSQVWPDAMEVITGQRTMSAQPLVDYFQPLITWLEQQNQGEILGWDESWTPPCEYRS</sequence>
<reference evidence="34" key="1">
    <citation type="journal article" date="2008" name="Nature">
        <title>The amphioxus genome and the evolution of the chordate karyotype.</title>
        <authorList>
            <consortium name="US DOE Joint Genome Institute (JGI-PGF)"/>
            <person name="Putnam N.H."/>
            <person name="Butts T."/>
            <person name="Ferrier D.E.K."/>
            <person name="Furlong R.F."/>
            <person name="Hellsten U."/>
            <person name="Kawashima T."/>
            <person name="Robinson-Rechavi M."/>
            <person name="Shoguchi E."/>
            <person name="Terry A."/>
            <person name="Yu J.-K."/>
            <person name="Benito-Gutierrez E.L."/>
            <person name="Dubchak I."/>
            <person name="Garcia-Fernandez J."/>
            <person name="Gibson-Brown J.J."/>
            <person name="Grigoriev I.V."/>
            <person name="Horton A.C."/>
            <person name="de Jong P.J."/>
            <person name="Jurka J."/>
            <person name="Kapitonov V.V."/>
            <person name="Kohara Y."/>
            <person name="Kuroki Y."/>
            <person name="Lindquist E."/>
            <person name="Lucas S."/>
            <person name="Osoegawa K."/>
            <person name="Pennacchio L.A."/>
            <person name="Salamov A.A."/>
            <person name="Satou Y."/>
            <person name="Sauka-Spengler T."/>
            <person name="Schmutz J."/>
            <person name="Shin-I T."/>
            <person name="Toyoda A."/>
            <person name="Bronner-Fraser M."/>
            <person name="Fujiyama A."/>
            <person name="Holland L.Z."/>
            <person name="Holland P.W.H."/>
            <person name="Satoh N."/>
            <person name="Rokhsar D.S."/>
        </authorList>
    </citation>
    <scope>NUCLEOTIDE SEQUENCE [LARGE SCALE GENOMIC DNA]</scope>
    <source>
        <strain evidence="34">S238N-H82</strain>
        <tissue evidence="34">Testes</tissue>
    </source>
</reference>
<keyword evidence="5 28" id="KW-0479">Metal-binding</keyword>
<evidence type="ECO:0000256" key="7">
    <source>
        <dbReference type="ARBA" id="ARBA00022801"/>
    </source>
</evidence>
<evidence type="ECO:0000256" key="28">
    <source>
        <dbReference type="PIRSR" id="PIRSR601548-3"/>
    </source>
</evidence>
<evidence type="ECO:0000256" key="29">
    <source>
        <dbReference type="PIRSR" id="PIRSR601548-4"/>
    </source>
</evidence>
<comment type="caution">
    <text evidence="32">Lacks conserved residue(s) required for the propagation of feature annotation.</text>
</comment>
<protein>
    <recommendedName>
        <fullName evidence="13 33">Angiotensin-converting enzyme</fullName>
        <ecNumber evidence="33">3.4.-.-</ecNumber>
    </recommendedName>
</protein>
<dbReference type="GO" id="GO:0008241">
    <property type="term" value="F:peptidyl-dipeptidase activity"/>
    <property type="evidence" value="ECO:0007669"/>
    <property type="project" value="UniProtKB-EC"/>
</dbReference>
<evidence type="ECO:0000256" key="14">
    <source>
        <dbReference type="ARBA" id="ARBA00047529"/>
    </source>
</evidence>
<comment type="catalytic activity">
    <reaction evidence="15">
        <text>substance P + H2O = L-Phe-L-Phe-Gly-L-Leu-L-Met-NH2 + substance P(1-6)</text>
        <dbReference type="Rhea" id="RHEA:71471"/>
        <dbReference type="ChEBI" id="CHEBI:15377"/>
        <dbReference type="ChEBI" id="CHEBI:190692"/>
        <dbReference type="ChEBI" id="CHEBI:190696"/>
        <dbReference type="ChEBI" id="CHEBI:190697"/>
    </reaction>
    <physiologicalReaction direction="left-to-right" evidence="15">
        <dbReference type="Rhea" id="RHEA:71472"/>
    </physiologicalReaction>
</comment>
<proteinExistence type="inferred from homology"/>
<evidence type="ECO:0000256" key="15">
    <source>
        <dbReference type="ARBA" id="ARBA00047629"/>
    </source>
</evidence>
<dbReference type="EC" id="3.4.-.-" evidence="33"/>
<feature type="binding site" evidence="27">
    <location>
        <position position="447"/>
    </location>
    <ligand>
        <name>chloride</name>
        <dbReference type="ChEBI" id="CHEBI:17996"/>
        <label>1</label>
    </ligand>
</feature>
<evidence type="ECO:0000256" key="16">
    <source>
        <dbReference type="ARBA" id="ARBA00047642"/>
    </source>
</evidence>
<dbReference type="FunFam" id="1.10.1370.30:FF:000004">
    <property type="entry name" value="Angiotensin-converting enzyme"/>
    <property type="match status" value="1"/>
</dbReference>
<evidence type="ECO:0000256" key="26">
    <source>
        <dbReference type="PIRSR" id="PIRSR601548-11"/>
    </source>
</evidence>